<evidence type="ECO:0000256" key="1">
    <source>
        <dbReference type="SAM" id="MobiDB-lite"/>
    </source>
</evidence>
<evidence type="ECO:0000313" key="2">
    <source>
        <dbReference type="EMBL" id="KAA9134743.1"/>
    </source>
</evidence>
<dbReference type="SUPFAM" id="SSF55298">
    <property type="entry name" value="YjgF-like"/>
    <property type="match status" value="1"/>
</dbReference>
<dbReference type="AlphaFoldDB" id="A0A5N0TI00"/>
<organism evidence="2 3">
    <name type="scientific">Microbacterium caowuchunii</name>
    <dbReference type="NCBI Taxonomy" id="2614638"/>
    <lineage>
        <taxon>Bacteria</taxon>
        <taxon>Bacillati</taxon>
        <taxon>Actinomycetota</taxon>
        <taxon>Actinomycetes</taxon>
        <taxon>Micrococcales</taxon>
        <taxon>Microbacteriaceae</taxon>
        <taxon>Microbacterium</taxon>
    </lineage>
</organism>
<dbReference type="Pfam" id="PF01042">
    <property type="entry name" value="Ribonuc_L-PSP"/>
    <property type="match status" value="1"/>
</dbReference>
<sequence>MGAVARHARIVVERSRTSPSVVRKRSTARAVRVVSRRGSHPTERPPMTASVRPFRTPALGDTPYIHGVVLPEAGRMVVLAGLSPIDAEGALLHPGDVTGQMERVVELASAALAEVGGDLSDVIRARISVATADRGELVAAWTAFARLLAGVDAAATLVGVTVLAYPGQLVEVEFDAFLPPEGG</sequence>
<dbReference type="Proteomes" id="UP000326838">
    <property type="component" value="Unassembled WGS sequence"/>
</dbReference>
<dbReference type="PANTHER" id="PTHR43857:SF1">
    <property type="entry name" value="YJGH FAMILY PROTEIN"/>
    <property type="match status" value="1"/>
</dbReference>
<keyword evidence="3" id="KW-1185">Reference proteome</keyword>
<dbReference type="PANTHER" id="PTHR43857">
    <property type="entry name" value="BLR7761 PROTEIN"/>
    <property type="match status" value="1"/>
</dbReference>
<gene>
    <name evidence="2" type="ORF">F6B40_03250</name>
</gene>
<dbReference type="Gene3D" id="3.30.1330.40">
    <property type="entry name" value="RutC-like"/>
    <property type="match status" value="1"/>
</dbReference>
<evidence type="ECO:0000313" key="3">
    <source>
        <dbReference type="Proteomes" id="UP000326838"/>
    </source>
</evidence>
<protein>
    <submittedName>
        <fullName evidence="2">RidA family protein</fullName>
    </submittedName>
</protein>
<comment type="caution">
    <text evidence="2">The sequence shown here is derived from an EMBL/GenBank/DDBJ whole genome shotgun (WGS) entry which is preliminary data.</text>
</comment>
<dbReference type="EMBL" id="VYUY01000006">
    <property type="protein sequence ID" value="KAA9134743.1"/>
    <property type="molecule type" value="Genomic_DNA"/>
</dbReference>
<proteinExistence type="predicted"/>
<accession>A0A5N0TI00</accession>
<reference evidence="3" key="1">
    <citation type="submission" date="2019-09" db="EMBL/GenBank/DDBJ databases">
        <title>Mumia zhuanghuii sp. nov. isolated from the intestinal contents of plateau pika (Ochotona curzoniae) in the Qinghai-Tibet plateau of China.</title>
        <authorList>
            <person name="Tian Z."/>
        </authorList>
    </citation>
    <scope>NUCLEOTIDE SEQUENCE [LARGE SCALE GENOMIC DNA]</scope>
    <source>
        <strain evidence="3">L-033</strain>
    </source>
</reference>
<name>A0A5N0TI00_9MICO</name>
<dbReference type="InterPro" id="IPR006175">
    <property type="entry name" value="YjgF/YER057c/UK114"/>
</dbReference>
<feature type="region of interest" description="Disordered" evidence="1">
    <location>
        <begin position="35"/>
        <end position="55"/>
    </location>
</feature>
<dbReference type="InterPro" id="IPR035959">
    <property type="entry name" value="RutC-like_sf"/>
</dbReference>